<dbReference type="Gene3D" id="3.40.50.300">
    <property type="entry name" value="P-loop containing nucleotide triphosphate hydrolases"/>
    <property type="match status" value="1"/>
</dbReference>
<dbReference type="Pfam" id="PF25019">
    <property type="entry name" value="LRR_R13L1-DRL21"/>
    <property type="match status" value="1"/>
</dbReference>
<evidence type="ECO:0000313" key="11">
    <source>
        <dbReference type="EMBL" id="GFP92408.1"/>
    </source>
</evidence>
<evidence type="ECO:0000313" key="12">
    <source>
        <dbReference type="Proteomes" id="UP000653305"/>
    </source>
</evidence>
<evidence type="ECO:0000256" key="6">
    <source>
        <dbReference type="ARBA" id="ARBA00022840"/>
    </source>
</evidence>
<dbReference type="InterPro" id="IPR002182">
    <property type="entry name" value="NB-ARC"/>
</dbReference>
<keyword evidence="2" id="KW-0433">Leucine-rich repeat</keyword>
<dbReference type="EMBL" id="BMAC01000278">
    <property type="protein sequence ID" value="GFP92408.1"/>
    <property type="molecule type" value="Genomic_DNA"/>
</dbReference>
<proteinExistence type="inferred from homology"/>
<keyword evidence="5" id="KW-0611">Plant defense</keyword>
<dbReference type="PANTHER" id="PTHR36766">
    <property type="entry name" value="PLANT BROAD-SPECTRUM MILDEW RESISTANCE PROTEIN RPW8"/>
    <property type="match status" value="1"/>
</dbReference>
<organism evidence="11 12">
    <name type="scientific">Phtheirospermum japonicum</name>
    <dbReference type="NCBI Taxonomy" id="374723"/>
    <lineage>
        <taxon>Eukaryota</taxon>
        <taxon>Viridiplantae</taxon>
        <taxon>Streptophyta</taxon>
        <taxon>Embryophyta</taxon>
        <taxon>Tracheophyta</taxon>
        <taxon>Spermatophyta</taxon>
        <taxon>Magnoliopsida</taxon>
        <taxon>eudicotyledons</taxon>
        <taxon>Gunneridae</taxon>
        <taxon>Pentapetalae</taxon>
        <taxon>asterids</taxon>
        <taxon>lamiids</taxon>
        <taxon>Lamiales</taxon>
        <taxon>Orobanchaceae</taxon>
        <taxon>Orobanchaceae incertae sedis</taxon>
        <taxon>Phtheirospermum</taxon>
    </lineage>
</organism>
<dbReference type="Gene3D" id="1.20.5.4130">
    <property type="match status" value="1"/>
</dbReference>
<evidence type="ECO:0000259" key="8">
    <source>
        <dbReference type="Pfam" id="PF18052"/>
    </source>
</evidence>
<evidence type="ECO:0000259" key="9">
    <source>
        <dbReference type="Pfam" id="PF23559"/>
    </source>
</evidence>
<keyword evidence="4" id="KW-0547">Nucleotide-binding</keyword>
<dbReference type="PANTHER" id="PTHR36766:SF51">
    <property type="entry name" value="DISEASE RESISTANCE RPP13-LIKE PROTEIN 1"/>
    <property type="match status" value="1"/>
</dbReference>
<dbReference type="Gene3D" id="1.10.8.430">
    <property type="entry name" value="Helical domain of apoptotic protease-activating factors"/>
    <property type="match status" value="1"/>
</dbReference>
<sequence length="1344" mass="153595">MPVGELFLGAFLQVLFDKLGSGLILAFARRQRIYKLLKKWDQTLHMIHALIEDAEDKQLTDKSVKLWLEHLRDLAYDLDDVLDQISTQARIQNSKARQQNTCNFISICQDWTPEAFIFKKKMKSKIENISVRLDDISSNGNALKLSPNIAGPTTHPIVSRLPSTSVIEPYVCGRDKDKEEVCRIMIRNQESNNVCVIPIVGMGGIGKTTLAQLIYNDEMMSSGFDLKAWVCVSEVFDVFAITKTIFHSVTQASAESKDLNLLQESLQQTFSNKKFLLILDDVWNESYEKWDAFCRPFLVGLPGSKILVTTRNNGIAMMVGSVPSYHVNLLTNEDCLSLLAQHALGKRGFDKHPDLRRIGEALARKCRGLPLAAKTLGGLLRAKESPEEWEDVLYSKIWNLPRENNILPVLRLSYHHLPPHLKHLFAYCSIFPKDYEFDKYELVLLWMAEGFVPEPSDTGRKTKEQLGFEWFDELLSRSFFQRLSNNGSLFVMHDLINDLAQFVAGGICYKLDEKVETNDEYRVPDKARHASFLRHEYEVLKKFAGFYRVRGLRTFLPMPVQNVHVWPPFYLSNRILIELLPKLNSLRVLSLSGYSVTELPASICALIHLRYLNLSGTSIISLPDSLSELYNLETLSVRNCRFISKLPPAVGDLVNLRHLDNANTDQLKELPVDIKKLGNLQSLPKIVLSKDSVGLGLKELRNLELLRGSVSLLELQNVTDIEDAKEASLRRKQEIEELQLAWTNETDIPRDARLEEKVLDELQPHENLKKLKIEFYGGLRFPGWIGDPSFSKILSVSLSGCNKCTSLPQLGQLPELKHLRIGDMPRIKRIRADGPFPKLESLRFEHLPNWDEWFCLEHRIHFPSLRQLTIFKCPNVTSVSQLSLPVLNHLDLEECSMAVIKSLRDLDSLNYLKVESVAGLSHLPVELVQSITKTEVLECCNCNDLISVWPNGVTLQHLSRLRRLVVADCSQFVCMSEEGENDGQRQLPENLEILELFRCANLTSLPNGLKSLASLRELIIKNCPKIASFPENAIPRALRRLEILSCKALESLPNDVSNLERLEIRECPSLKNWSHGNFPNWLKKLSIKNCNKLDPVTENMFPANKRVSLNELSIWDWINFNSLLQHVHKFSRLSELYLSNCDRLENFPEQGLPPYLRTLSVEHCSNLRCLPTQIKNMRSIVSLEIRSCRRLRSFPRCDFPPNLTSLRIWDSRKLEPLSRWGLHRLVFLKEFSICGGFQDLELLSNDHCLFPPSLIKLSMARFPKLSSLSKVLENLGCLQHLSLMNCTSLNVLPSENVLEKLWHLEISDCPVLKQRCLKDKGDYWAKIAGIPCVEIDGTYIYRQC</sequence>
<comment type="similarity">
    <text evidence="1">Belongs to the disease resistance NB-LRR family.</text>
</comment>
<dbReference type="GO" id="GO:0006952">
    <property type="term" value="P:defense response"/>
    <property type="evidence" value="ECO:0007669"/>
    <property type="project" value="UniProtKB-KW"/>
</dbReference>
<keyword evidence="6" id="KW-0067">ATP-binding</keyword>
<dbReference type="Pfam" id="PF00931">
    <property type="entry name" value="NB-ARC"/>
    <property type="match status" value="1"/>
</dbReference>
<feature type="domain" description="NB-ARC" evidence="7">
    <location>
        <begin position="175"/>
        <end position="344"/>
    </location>
</feature>
<dbReference type="OrthoDB" id="25838at2759"/>
<dbReference type="Pfam" id="PF18052">
    <property type="entry name" value="Rx_N"/>
    <property type="match status" value="1"/>
</dbReference>
<dbReference type="SUPFAM" id="SSF52540">
    <property type="entry name" value="P-loop containing nucleoside triphosphate hydrolases"/>
    <property type="match status" value="1"/>
</dbReference>
<feature type="domain" description="R13L1/DRL21-like LRR repeat region" evidence="10">
    <location>
        <begin position="697"/>
        <end position="824"/>
    </location>
</feature>
<evidence type="ECO:0000256" key="5">
    <source>
        <dbReference type="ARBA" id="ARBA00022821"/>
    </source>
</evidence>
<reference evidence="11" key="1">
    <citation type="submission" date="2020-07" db="EMBL/GenBank/DDBJ databases">
        <title>Ethylene signaling mediates host invasion by parasitic plants.</title>
        <authorList>
            <person name="Yoshida S."/>
        </authorList>
    </citation>
    <scope>NUCLEOTIDE SEQUENCE</scope>
    <source>
        <strain evidence="11">Okayama</strain>
    </source>
</reference>
<name>A0A830C5P4_9LAMI</name>
<dbReference type="SUPFAM" id="SSF52058">
    <property type="entry name" value="L domain-like"/>
    <property type="match status" value="3"/>
</dbReference>
<keyword evidence="12" id="KW-1185">Reference proteome</keyword>
<comment type="caution">
    <text evidence="11">The sequence shown here is derived from an EMBL/GenBank/DDBJ whole genome shotgun (WGS) entry which is preliminary data.</text>
</comment>
<dbReference type="InterPro" id="IPR027417">
    <property type="entry name" value="P-loop_NTPase"/>
</dbReference>
<dbReference type="PRINTS" id="PR00364">
    <property type="entry name" value="DISEASERSIST"/>
</dbReference>
<dbReference type="InterPro" id="IPR036388">
    <property type="entry name" value="WH-like_DNA-bd_sf"/>
</dbReference>
<dbReference type="InterPro" id="IPR058922">
    <property type="entry name" value="WHD_DRP"/>
</dbReference>
<evidence type="ECO:0000256" key="1">
    <source>
        <dbReference type="ARBA" id="ARBA00008894"/>
    </source>
</evidence>
<dbReference type="GO" id="GO:0051707">
    <property type="term" value="P:response to other organism"/>
    <property type="evidence" value="ECO:0007669"/>
    <property type="project" value="UniProtKB-ARBA"/>
</dbReference>
<gene>
    <name evidence="11" type="ORF">PHJA_001385000</name>
</gene>
<evidence type="ECO:0000256" key="4">
    <source>
        <dbReference type="ARBA" id="ARBA00022741"/>
    </source>
</evidence>
<dbReference type="InterPro" id="IPR041118">
    <property type="entry name" value="Rx_N"/>
</dbReference>
<dbReference type="FunFam" id="3.40.50.300:FF:001091">
    <property type="entry name" value="Probable disease resistance protein At1g61300"/>
    <property type="match status" value="1"/>
</dbReference>
<evidence type="ECO:0000256" key="2">
    <source>
        <dbReference type="ARBA" id="ARBA00022614"/>
    </source>
</evidence>
<dbReference type="Gene3D" id="1.10.10.10">
    <property type="entry name" value="Winged helix-like DNA-binding domain superfamily/Winged helix DNA-binding domain"/>
    <property type="match status" value="1"/>
</dbReference>
<dbReference type="Pfam" id="PF23559">
    <property type="entry name" value="WHD_DRP"/>
    <property type="match status" value="1"/>
</dbReference>
<feature type="domain" description="Disease resistance N-terminal" evidence="8">
    <location>
        <begin position="11"/>
        <end position="100"/>
    </location>
</feature>
<dbReference type="GO" id="GO:0043531">
    <property type="term" value="F:ADP binding"/>
    <property type="evidence" value="ECO:0007669"/>
    <property type="project" value="InterPro"/>
</dbReference>
<evidence type="ECO:0000259" key="7">
    <source>
        <dbReference type="Pfam" id="PF00931"/>
    </source>
</evidence>
<dbReference type="Gene3D" id="3.80.10.10">
    <property type="entry name" value="Ribonuclease Inhibitor"/>
    <property type="match status" value="4"/>
</dbReference>
<dbReference type="GO" id="GO:0005524">
    <property type="term" value="F:ATP binding"/>
    <property type="evidence" value="ECO:0007669"/>
    <property type="project" value="UniProtKB-KW"/>
</dbReference>
<protein>
    <submittedName>
        <fullName evidence="11">Putative disease resistance rpp13-like protein 1</fullName>
    </submittedName>
</protein>
<evidence type="ECO:0000256" key="3">
    <source>
        <dbReference type="ARBA" id="ARBA00022737"/>
    </source>
</evidence>
<feature type="domain" description="Disease resistance protein winged helix" evidence="9">
    <location>
        <begin position="430"/>
        <end position="500"/>
    </location>
</feature>
<dbReference type="Proteomes" id="UP000653305">
    <property type="component" value="Unassembled WGS sequence"/>
</dbReference>
<evidence type="ECO:0000259" key="10">
    <source>
        <dbReference type="Pfam" id="PF25019"/>
    </source>
</evidence>
<accession>A0A830C5P4</accession>
<dbReference type="InterPro" id="IPR042197">
    <property type="entry name" value="Apaf_helical"/>
</dbReference>
<dbReference type="InterPro" id="IPR056789">
    <property type="entry name" value="LRR_R13L1-DRL21"/>
</dbReference>
<dbReference type="InterPro" id="IPR032675">
    <property type="entry name" value="LRR_dom_sf"/>
</dbReference>
<keyword evidence="3" id="KW-0677">Repeat</keyword>